<evidence type="ECO:0000256" key="8">
    <source>
        <dbReference type="ARBA" id="ARBA00052530"/>
    </source>
</evidence>
<dbReference type="Pfam" id="PF07993">
    <property type="entry name" value="NAD_binding_4"/>
    <property type="match status" value="1"/>
</dbReference>
<dbReference type="FunFam" id="3.40.50.720:FF:000143">
    <property type="entry name" value="Fatty acyl-CoA reductase"/>
    <property type="match status" value="1"/>
</dbReference>
<name>R7U5X0_CAPTE</name>
<organism evidence="12">
    <name type="scientific">Capitella teleta</name>
    <name type="common">Polychaete worm</name>
    <dbReference type="NCBI Taxonomy" id="283909"/>
    <lineage>
        <taxon>Eukaryota</taxon>
        <taxon>Metazoa</taxon>
        <taxon>Spiralia</taxon>
        <taxon>Lophotrochozoa</taxon>
        <taxon>Annelida</taxon>
        <taxon>Polychaeta</taxon>
        <taxon>Sedentaria</taxon>
        <taxon>Scolecida</taxon>
        <taxon>Capitellidae</taxon>
        <taxon>Capitella</taxon>
    </lineage>
</organism>
<dbReference type="GO" id="GO:0102965">
    <property type="term" value="F:alcohol-forming long-chain fatty acyl-CoA reductase activity"/>
    <property type="evidence" value="ECO:0007669"/>
    <property type="project" value="UniProtKB-EC"/>
</dbReference>
<evidence type="ECO:0000256" key="2">
    <source>
        <dbReference type="ARBA" id="ARBA00005928"/>
    </source>
</evidence>
<dbReference type="GO" id="GO:0005777">
    <property type="term" value="C:peroxisome"/>
    <property type="evidence" value="ECO:0007669"/>
    <property type="project" value="TreeGrafter"/>
</dbReference>
<keyword evidence="4" id="KW-0812">Transmembrane</keyword>
<dbReference type="STRING" id="283909.R7U5X0"/>
<keyword evidence="14" id="KW-1185">Reference proteome</keyword>
<evidence type="ECO:0000313" key="13">
    <source>
        <dbReference type="EnsemblMetazoa" id="CapteP107772"/>
    </source>
</evidence>
<evidence type="ECO:0000256" key="4">
    <source>
        <dbReference type="ARBA" id="ARBA00022692"/>
    </source>
</evidence>
<dbReference type="InterPro" id="IPR036291">
    <property type="entry name" value="NAD(P)-bd_dom_sf"/>
</dbReference>
<comment type="similarity">
    <text evidence="2 9">Belongs to the fatty acyl-CoA reductase family.</text>
</comment>
<keyword evidence="7" id="KW-0472">Membrane</keyword>
<dbReference type="Gene3D" id="3.40.50.720">
    <property type="entry name" value="NAD(P)-binding Rossmann-like Domain"/>
    <property type="match status" value="1"/>
</dbReference>
<proteinExistence type="inferred from homology"/>
<evidence type="ECO:0000313" key="12">
    <source>
        <dbReference type="EMBL" id="ELU01765.1"/>
    </source>
</evidence>
<dbReference type="OrthoDB" id="429813at2759"/>
<dbReference type="SUPFAM" id="SSF51735">
    <property type="entry name" value="NAD(P)-binding Rossmann-fold domains"/>
    <property type="match status" value="1"/>
</dbReference>
<dbReference type="EMBL" id="KB304688">
    <property type="protein sequence ID" value="ELU01765.1"/>
    <property type="molecule type" value="Genomic_DNA"/>
</dbReference>
<dbReference type="OMA" id="FSECYNE"/>
<reference evidence="14" key="1">
    <citation type="submission" date="2012-12" db="EMBL/GenBank/DDBJ databases">
        <authorList>
            <person name="Hellsten U."/>
            <person name="Grimwood J."/>
            <person name="Chapman J.A."/>
            <person name="Shapiro H."/>
            <person name="Aerts A."/>
            <person name="Otillar R.P."/>
            <person name="Terry A.Y."/>
            <person name="Boore J.L."/>
            <person name="Simakov O."/>
            <person name="Marletaz F."/>
            <person name="Cho S.-J."/>
            <person name="Edsinger-Gonzales E."/>
            <person name="Havlak P."/>
            <person name="Kuo D.-H."/>
            <person name="Larsson T."/>
            <person name="Lv J."/>
            <person name="Arendt D."/>
            <person name="Savage R."/>
            <person name="Osoegawa K."/>
            <person name="de Jong P."/>
            <person name="Lindberg D.R."/>
            <person name="Seaver E.C."/>
            <person name="Weisblat D.A."/>
            <person name="Putnam N.H."/>
            <person name="Grigoriev I.V."/>
            <person name="Rokhsar D.S."/>
        </authorList>
    </citation>
    <scope>NUCLEOTIDE SEQUENCE</scope>
    <source>
        <strain evidence="14">I ESC-2004</strain>
    </source>
</reference>
<feature type="domain" description="Fatty acyl-CoA reductase C-terminal" evidence="10">
    <location>
        <begin position="360"/>
        <end position="448"/>
    </location>
</feature>
<accession>R7U5X0</accession>
<keyword evidence="3 9" id="KW-0444">Lipid biosynthesis</keyword>
<comment type="catalytic activity">
    <reaction evidence="8 9">
        <text>a long-chain fatty acyl-CoA + 2 NADPH + 2 H(+) = a long-chain primary fatty alcohol + 2 NADP(+) + CoA</text>
        <dbReference type="Rhea" id="RHEA:52716"/>
        <dbReference type="ChEBI" id="CHEBI:15378"/>
        <dbReference type="ChEBI" id="CHEBI:57287"/>
        <dbReference type="ChEBI" id="CHEBI:57783"/>
        <dbReference type="ChEBI" id="CHEBI:58349"/>
        <dbReference type="ChEBI" id="CHEBI:77396"/>
        <dbReference type="ChEBI" id="CHEBI:83139"/>
        <dbReference type="EC" id="1.2.1.84"/>
    </reaction>
</comment>
<protein>
    <recommendedName>
        <fullName evidence="9">Fatty acyl-CoA reductase</fullName>
        <ecNumber evidence="9">1.2.1.84</ecNumber>
    </recommendedName>
</protein>
<evidence type="ECO:0000256" key="3">
    <source>
        <dbReference type="ARBA" id="ARBA00022516"/>
    </source>
</evidence>
<keyword evidence="6 9" id="KW-0443">Lipid metabolism</keyword>
<dbReference type="EnsemblMetazoa" id="CapteT107772">
    <property type="protein sequence ID" value="CapteP107772"/>
    <property type="gene ID" value="CapteG107772"/>
</dbReference>
<dbReference type="PANTHER" id="PTHR11011:SF116">
    <property type="entry name" value="FATTY ACYL-COA REDUCTASE CG5065-RELATED"/>
    <property type="match status" value="1"/>
</dbReference>
<dbReference type="InterPro" id="IPR026055">
    <property type="entry name" value="FAR"/>
</dbReference>
<comment type="subcellular location">
    <subcellularLocation>
        <location evidence="1">Membrane</location>
        <topology evidence="1">Multi-pass membrane protein</topology>
    </subcellularLocation>
</comment>
<dbReference type="CDD" id="cd09071">
    <property type="entry name" value="FAR_C"/>
    <property type="match status" value="1"/>
</dbReference>
<evidence type="ECO:0000256" key="1">
    <source>
        <dbReference type="ARBA" id="ARBA00004141"/>
    </source>
</evidence>
<dbReference type="HOGENOM" id="CLU_024661_0_2_1"/>
<dbReference type="EC" id="1.2.1.84" evidence="9"/>
<dbReference type="CDD" id="cd05236">
    <property type="entry name" value="FAR-N_SDR_e"/>
    <property type="match status" value="1"/>
</dbReference>
<dbReference type="GO" id="GO:0035336">
    <property type="term" value="P:long-chain fatty-acyl-CoA metabolic process"/>
    <property type="evidence" value="ECO:0007669"/>
    <property type="project" value="TreeGrafter"/>
</dbReference>
<dbReference type="GO" id="GO:0016020">
    <property type="term" value="C:membrane"/>
    <property type="evidence" value="ECO:0007669"/>
    <property type="project" value="UniProtKB-SubCell"/>
</dbReference>
<keyword evidence="9" id="KW-0521">NADP</keyword>
<dbReference type="PANTHER" id="PTHR11011">
    <property type="entry name" value="MALE STERILITY PROTEIN 2-RELATED"/>
    <property type="match status" value="1"/>
</dbReference>
<dbReference type="Proteomes" id="UP000014760">
    <property type="component" value="Unassembled WGS sequence"/>
</dbReference>
<evidence type="ECO:0000259" key="11">
    <source>
        <dbReference type="Pfam" id="PF07993"/>
    </source>
</evidence>
<gene>
    <name evidence="12" type="ORF">CAPTEDRAFT_107772</name>
</gene>
<sequence>MSASIPEFYRDRSVFLTGASGFLGKQILEKLLRSCNVRCVYVLVRQKRGKTSEERKDLLLKSEIFADVKMVNPDFGSKIKLISGEMTSPEMGLTEEDKEQLRKEVSVVIHSAASVNFTEKLKDAVSINVIALQQMIRLSKSFPKLESFVHISTAYVHCYKDHTPEVIVKPKHDPNTIIDLVLKESEQRLEELTPKLMHPWPNTYTFSKCLAEWLLHEEADDFPCCIMRPAVIGAAAEEPRRGWVDNFNAASGMMAGVAGGLLNPVYGDPDIVADVVPVDLCANITIALGWSTAVTKPATVPVYNFTSGNLNPVTWGEFEYWLTAYFNRCPLNANTGMTKIVVAKNRFRQVLLDYGVNRMKVIIFDLMLRMSGKKPRLVQLHKRAMKGANVLEYFTTHQWSFETDNVTSFYEKLNAEDRKNFNFDIKQVNWEEYLVHYCKGIKQYAMKEDFKNISQKRKLQRRYSYLC</sequence>
<reference evidence="13" key="3">
    <citation type="submission" date="2015-06" db="UniProtKB">
        <authorList>
            <consortium name="EnsemblMetazoa"/>
        </authorList>
    </citation>
    <scope>IDENTIFICATION</scope>
</reference>
<evidence type="ECO:0000259" key="10">
    <source>
        <dbReference type="Pfam" id="PF03015"/>
    </source>
</evidence>
<dbReference type="InterPro" id="IPR033640">
    <property type="entry name" value="FAR_C"/>
</dbReference>
<dbReference type="GO" id="GO:0080019">
    <property type="term" value="F:alcohol-forming very long-chain fatty acyl-CoA reductase activity"/>
    <property type="evidence" value="ECO:0007669"/>
    <property type="project" value="InterPro"/>
</dbReference>
<dbReference type="Pfam" id="PF03015">
    <property type="entry name" value="Sterile"/>
    <property type="match status" value="1"/>
</dbReference>
<dbReference type="AlphaFoldDB" id="R7U5X0"/>
<keyword evidence="5" id="KW-1133">Transmembrane helix</keyword>
<evidence type="ECO:0000256" key="9">
    <source>
        <dbReference type="RuleBase" id="RU363097"/>
    </source>
</evidence>
<evidence type="ECO:0000313" key="14">
    <source>
        <dbReference type="Proteomes" id="UP000014760"/>
    </source>
</evidence>
<reference evidence="12 14" key="2">
    <citation type="journal article" date="2013" name="Nature">
        <title>Insights into bilaterian evolution from three spiralian genomes.</title>
        <authorList>
            <person name="Simakov O."/>
            <person name="Marletaz F."/>
            <person name="Cho S.J."/>
            <person name="Edsinger-Gonzales E."/>
            <person name="Havlak P."/>
            <person name="Hellsten U."/>
            <person name="Kuo D.H."/>
            <person name="Larsson T."/>
            <person name="Lv J."/>
            <person name="Arendt D."/>
            <person name="Savage R."/>
            <person name="Osoegawa K."/>
            <person name="de Jong P."/>
            <person name="Grimwood J."/>
            <person name="Chapman J.A."/>
            <person name="Shapiro H."/>
            <person name="Aerts A."/>
            <person name="Otillar R.P."/>
            <person name="Terry A.Y."/>
            <person name="Boore J.L."/>
            <person name="Grigoriev I.V."/>
            <person name="Lindberg D.R."/>
            <person name="Seaver E.C."/>
            <person name="Weisblat D.A."/>
            <person name="Putnam N.H."/>
            <person name="Rokhsar D.S."/>
        </authorList>
    </citation>
    <scope>NUCLEOTIDE SEQUENCE</scope>
    <source>
        <strain evidence="12 14">I ESC-2004</strain>
    </source>
</reference>
<evidence type="ECO:0000256" key="7">
    <source>
        <dbReference type="ARBA" id="ARBA00023136"/>
    </source>
</evidence>
<evidence type="ECO:0000256" key="5">
    <source>
        <dbReference type="ARBA" id="ARBA00022989"/>
    </source>
</evidence>
<dbReference type="EMBL" id="AMQN01009126">
    <property type="status" value="NOT_ANNOTATED_CDS"/>
    <property type="molecule type" value="Genomic_DNA"/>
</dbReference>
<evidence type="ECO:0000256" key="6">
    <source>
        <dbReference type="ARBA" id="ARBA00023098"/>
    </source>
</evidence>
<feature type="domain" description="Thioester reductase (TE)" evidence="11">
    <location>
        <begin position="16"/>
        <end position="284"/>
    </location>
</feature>
<keyword evidence="9" id="KW-0560">Oxidoreductase</keyword>
<dbReference type="InterPro" id="IPR013120">
    <property type="entry name" value="FAR_NAD-bd"/>
</dbReference>
<comment type="function">
    <text evidence="9">Catalyzes the reduction of fatty acyl-CoA to fatty alcohols.</text>
</comment>